<dbReference type="EMBL" id="KV022526">
    <property type="protein sequence ID" value="KZV14041.1"/>
    <property type="molecule type" value="Genomic_DNA"/>
</dbReference>
<dbReference type="AlphaFoldDB" id="A0A2Z6ZY97"/>
<evidence type="ECO:0000313" key="2">
    <source>
        <dbReference type="EMBL" id="KZV14041.1"/>
    </source>
</evidence>
<sequence length="566" mass="62499">MLLRKYSDSHCKYFTPGQPWTAKASQIIDLLSAAHSKSLEELLAQQQEHGIIMDRPSSSQSVDDSAAGSGAVLAKFFSLENDETEIGDIVFGSSPVDKYDNLEQWFEDFVSRDAESVFTSTSDFDGGTGTAGTVANEEQLQIFVETETVATDEGSKDAVVAMVIEKSTGSNQVDEELMTLDDLLMQISDDMMLPSVTAAEITKIKFDLPVEIKEVHDQDWYYASLPKISATEKGKAPLEEADTVKGNPAREMVELIYADMDFLVQMRDQVMQDVVEFFHSFSINKLSDKLSDLASLRELAEKEKLMLSWAETDSLEPLSGDACQPWTAMASQIIDLLSAAHSKSLEELLAQQQEHGIIMDRPSSSQSVDDSAAGSGAVLAQFFSLPDPPAGDIVVNSSAVDVFERLPNDFCNVIQHGRDSNSFVVYRSPSPQLDSFQEADSSEPNVQLALVPTASAVDQDEQLYIVQSPDSPPPIFQRSVSSTSADDSSLRFHSDDTSLDDDTGNDQTSLPSPATDIKESFAQLRASIEDILFEQIRRKDDTDRLRDILLIHIRDIEKFRTQEHKC</sequence>
<protein>
    <submittedName>
        <fullName evidence="2">Uncharacterized protein</fullName>
    </submittedName>
</protein>
<feature type="region of interest" description="Disordered" evidence="1">
    <location>
        <begin position="466"/>
        <end position="514"/>
    </location>
</feature>
<keyword evidence="3" id="KW-1185">Reference proteome</keyword>
<name>A0A2Z6ZY97_9LAMI</name>
<dbReference type="Proteomes" id="UP000250235">
    <property type="component" value="Unassembled WGS sequence"/>
</dbReference>
<reference evidence="2 3" key="1">
    <citation type="journal article" date="2015" name="Proc. Natl. Acad. Sci. U.S.A.">
        <title>The resurrection genome of Boea hygrometrica: A blueprint for survival of dehydration.</title>
        <authorList>
            <person name="Xiao L."/>
            <person name="Yang G."/>
            <person name="Zhang L."/>
            <person name="Yang X."/>
            <person name="Zhao S."/>
            <person name="Ji Z."/>
            <person name="Zhou Q."/>
            <person name="Hu M."/>
            <person name="Wang Y."/>
            <person name="Chen M."/>
            <person name="Xu Y."/>
            <person name="Jin H."/>
            <person name="Xiao X."/>
            <person name="Hu G."/>
            <person name="Bao F."/>
            <person name="Hu Y."/>
            <person name="Wan P."/>
            <person name="Li L."/>
            <person name="Deng X."/>
            <person name="Kuang T."/>
            <person name="Xiang C."/>
            <person name="Zhu J.K."/>
            <person name="Oliver M.J."/>
            <person name="He Y."/>
        </authorList>
    </citation>
    <scope>NUCLEOTIDE SEQUENCE [LARGE SCALE GENOMIC DNA]</scope>
    <source>
        <strain evidence="3">cv. XS01</strain>
    </source>
</reference>
<evidence type="ECO:0000313" key="3">
    <source>
        <dbReference type="Proteomes" id="UP000250235"/>
    </source>
</evidence>
<proteinExistence type="predicted"/>
<organism evidence="2 3">
    <name type="scientific">Dorcoceras hygrometricum</name>
    <dbReference type="NCBI Taxonomy" id="472368"/>
    <lineage>
        <taxon>Eukaryota</taxon>
        <taxon>Viridiplantae</taxon>
        <taxon>Streptophyta</taxon>
        <taxon>Embryophyta</taxon>
        <taxon>Tracheophyta</taxon>
        <taxon>Spermatophyta</taxon>
        <taxon>Magnoliopsida</taxon>
        <taxon>eudicotyledons</taxon>
        <taxon>Gunneridae</taxon>
        <taxon>Pentapetalae</taxon>
        <taxon>asterids</taxon>
        <taxon>lamiids</taxon>
        <taxon>Lamiales</taxon>
        <taxon>Gesneriaceae</taxon>
        <taxon>Didymocarpoideae</taxon>
        <taxon>Trichosporeae</taxon>
        <taxon>Loxocarpinae</taxon>
        <taxon>Dorcoceras</taxon>
    </lineage>
</organism>
<accession>A0A2Z6ZY97</accession>
<evidence type="ECO:0000256" key="1">
    <source>
        <dbReference type="SAM" id="MobiDB-lite"/>
    </source>
</evidence>
<gene>
    <name evidence="2" type="ORF">F511_44551</name>
</gene>